<keyword evidence="2 7" id="KW-0560">Oxidoreductase</keyword>
<dbReference type="NCBIfam" id="TIGR04022">
    <property type="entry name" value="sulfur_SfnB"/>
    <property type="match status" value="1"/>
</dbReference>
<evidence type="ECO:0000256" key="3">
    <source>
        <dbReference type="ARBA" id="ARBA00049661"/>
    </source>
</evidence>
<comment type="similarity">
    <text evidence="3">Belongs to the HpaH/HsaA monooxygenase family.</text>
</comment>
<dbReference type="InterPro" id="IPR006091">
    <property type="entry name" value="Acyl-CoA_Oxase/DH_mid-dom"/>
</dbReference>
<evidence type="ECO:0000259" key="5">
    <source>
        <dbReference type="Pfam" id="PF02771"/>
    </source>
</evidence>
<dbReference type="SUPFAM" id="SSF47203">
    <property type="entry name" value="Acyl-CoA dehydrogenase C-terminal domain-like"/>
    <property type="match status" value="1"/>
</dbReference>
<dbReference type="SUPFAM" id="SSF56645">
    <property type="entry name" value="Acyl-CoA dehydrogenase NM domain-like"/>
    <property type="match status" value="1"/>
</dbReference>
<evidence type="ECO:0000259" key="4">
    <source>
        <dbReference type="Pfam" id="PF02770"/>
    </source>
</evidence>
<evidence type="ECO:0000256" key="1">
    <source>
        <dbReference type="ARBA" id="ARBA00022630"/>
    </source>
</evidence>
<dbReference type="InterPro" id="IPR023922">
    <property type="entry name" value="S04_starv_induced_SfnB"/>
</dbReference>
<sequence length="402" mass="43781">MTLPQPAPTLSVAIIRNDAEAIEVAHRIAAEFKPGAAERDRDRRLPHEELDAFSRSGLWGISVPREFGGADVSRVILARVIAIISAADASLGQIPQNHFYALEVLRVNGSKAQQRRLFAAALAGQRFGNALAEIGTRTANDRNTRLIREGSGYRINGRKFYCTGALYADRVPTLVVAEDGHQYLAFVPRNAPGLTVIDDWSGFGQRTTGSGSVVFENVPVRTEDLVSFQDAFDRPTTVGPFAQILHAAIDAGIARAAYEDALAFVRTRSRPWIDSGVDKASDDPLTIQEFGRLAIRLHAAEAILDRAGRLLDAATARPDADSVAAASIGVAEARALTTEVSLAAGSKLFELSGTRASLAEHNLDRHWRNARVHTLHDPVRWKYHAVGNFYLNDKLPPRRGTI</sequence>
<dbReference type="PANTHER" id="PTHR48083">
    <property type="entry name" value="MEDIUM-CHAIN SPECIFIC ACYL-COA DEHYDROGENASE, MITOCHONDRIAL-RELATED"/>
    <property type="match status" value="1"/>
</dbReference>
<dbReference type="Gene3D" id="1.10.540.10">
    <property type="entry name" value="Acyl-CoA dehydrogenase/oxidase, N-terminal domain"/>
    <property type="match status" value="1"/>
</dbReference>
<dbReference type="InterPro" id="IPR046373">
    <property type="entry name" value="Acyl-CoA_Oxase/DH_mid-dom_sf"/>
</dbReference>
<dbReference type="PIRSF" id="PIRSF016578">
    <property type="entry name" value="HsaA"/>
    <property type="match status" value="1"/>
</dbReference>
<dbReference type="Gene3D" id="1.20.140.10">
    <property type="entry name" value="Butyryl-CoA Dehydrogenase, subunit A, domain 3"/>
    <property type="match status" value="1"/>
</dbReference>
<dbReference type="Pfam" id="PF02770">
    <property type="entry name" value="Acyl-CoA_dh_M"/>
    <property type="match status" value="1"/>
</dbReference>
<dbReference type="EC" id="1.-.-.-" evidence="7"/>
<name>A0ABT4Y637_METRE</name>
<feature type="domain" description="Acyl-CoA oxidase/dehydrogenase middle" evidence="4">
    <location>
        <begin position="143"/>
        <end position="218"/>
    </location>
</feature>
<dbReference type="Pfam" id="PF08028">
    <property type="entry name" value="Acyl-CoA_dh_2"/>
    <property type="match status" value="1"/>
</dbReference>
<dbReference type="CDD" id="cd01163">
    <property type="entry name" value="DszC"/>
    <property type="match status" value="1"/>
</dbReference>
<dbReference type="Gene3D" id="2.40.110.10">
    <property type="entry name" value="Butyryl-CoA Dehydrogenase, subunit A, domain 2"/>
    <property type="match status" value="1"/>
</dbReference>
<dbReference type="Pfam" id="PF02771">
    <property type="entry name" value="Acyl-CoA_dh_N"/>
    <property type="match status" value="1"/>
</dbReference>
<dbReference type="EMBL" id="JANEWF010000012">
    <property type="protein sequence ID" value="MDA8484030.1"/>
    <property type="molecule type" value="Genomic_DNA"/>
</dbReference>
<protein>
    <submittedName>
        <fullName evidence="7">SfnB family sulfur acquisition oxidoreductase</fullName>
        <ecNumber evidence="7">1.-.-.-</ecNumber>
    </submittedName>
</protein>
<evidence type="ECO:0000313" key="7">
    <source>
        <dbReference type="EMBL" id="MDA8484030.1"/>
    </source>
</evidence>
<evidence type="ECO:0000259" key="6">
    <source>
        <dbReference type="Pfam" id="PF08028"/>
    </source>
</evidence>
<dbReference type="InterPro" id="IPR037069">
    <property type="entry name" value="AcylCoA_DH/ox_N_sf"/>
</dbReference>
<dbReference type="GO" id="GO:0016491">
    <property type="term" value="F:oxidoreductase activity"/>
    <property type="evidence" value="ECO:0007669"/>
    <property type="project" value="UniProtKB-KW"/>
</dbReference>
<proteinExistence type="inferred from homology"/>
<dbReference type="PANTHER" id="PTHR48083:SF19">
    <property type="entry name" value="FLAVIN-DEPENDENT MONOOXYGENASE, OXYGENASE SUBUNIT HSAA"/>
    <property type="match status" value="1"/>
</dbReference>
<keyword evidence="8" id="KW-1185">Reference proteome</keyword>
<dbReference type="InterPro" id="IPR009100">
    <property type="entry name" value="AcylCoA_DH/oxidase_NM_dom_sf"/>
</dbReference>
<feature type="domain" description="Acyl-CoA dehydrogenase C-terminal" evidence="6">
    <location>
        <begin position="244"/>
        <end position="377"/>
    </location>
</feature>
<accession>A0ABT4Y637</accession>
<dbReference type="InterPro" id="IPR013786">
    <property type="entry name" value="AcylCoA_DH/ox_N"/>
</dbReference>
<comment type="caution">
    <text evidence="7">The sequence shown here is derived from an EMBL/GenBank/DDBJ whole genome shotgun (WGS) entry which is preliminary data.</text>
</comment>
<evidence type="ECO:0000256" key="2">
    <source>
        <dbReference type="ARBA" id="ARBA00023002"/>
    </source>
</evidence>
<organism evidence="7 8">
    <name type="scientific">Metapseudomonas resinovorans</name>
    <name type="common">Pseudomonas resinovorans</name>
    <dbReference type="NCBI Taxonomy" id="53412"/>
    <lineage>
        <taxon>Bacteria</taxon>
        <taxon>Pseudomonadati</taxon>
        <taxon>Pseudomonadota</taxon>
        <taxon>Gammaproteobacteria</taxon>
        <taxon>Pseudomonadales</taxon>
        <taxon>Pseudomonadaceae</taxon>
        <taxon>Metapseudomonas</taxon>
    </lineage>
</organism>
<dbReference type="InterPro" id="IPR050741">
    <property type="entry name" value="Acyl-CoA_dehydrogenase"/>
</dbReference>
<feature type="domain" description="Acyl-CoA dehydrogenase/oxidase N-terminal" evidence="5">
    <location>
        <begin position="27"/>
        <end position="124"/>
    </location>
</feature>
<evidence type="ECO:0000313" key="8">
    <source>
        <dbReference type="Proteomes" id="UP001211689"/>
    </source>
</evidence>
<keyword evidence="1" id="KW-0285">Flavoprotein</keyword>
<reference evidence="7 8" key="1">
    <citation type="submission" date="2022-07" db="EMBL/GenBank/DDBJ databases">
        <title>Genome Analysis of Selected Gammaproteobacteria from Nigerian Food snails.</title>
        <authorList>
            <person name="Okafor A.C."/>
        </authorList>
    </citation>
    <scope>NUCLEOTIDE SEQUENCE [LARGE SCALE GENOMIC DNA]</scope>
    <source>
        <strain evidence="7 8">Awg 2</strain>
    </source>
</reference>
<dbReference type="Proteomes" id="UP001211689">
    <property type="component" value="Unassembled WGS sequence"/>
</dbReference>
<dbReference type="InterPro" id="IPR013107">
    <property type="entry name" value="Acyl-CoA_DH_C"/>
</dbReference>
<gene>
    <name evidence="7" type="ORF">NNO07_13205</name>
</gene>
<dbReference type="RefSeq" id="WP_271471009.1">
    <property type="nucleotide sequence ID" value="NZ_JANEWF010000012.1"/>
</dbReference>
<dbReference type="InterPro" id="IPR036250">
    <property type="entry name" value="AcylCo_DH-like_C"/>
</dbReference>